<dbReference type="InterPro" id="IPR045699">
    <property type="entry name" value="GlfT2_C"/>
</dbReference>
<dbReference type="AlphaFoldDB" id="A0A935IJK3"/>
<organism evidence="7 9">
    <name type="scientific">Candidatus Phosphoribacter hodrii</name>
    <dbReference type="NCBI Taxonomy" id="2953743"/>
    <lineage>
        <taxon>Bacteria</taxon>
        <taxon>Bacillati</taxon>
        <taxon>Actinomycetota</taxon>
        <taxon>Actinomycetes</taxon>
        <taxon>Micrococcales</taxon>
        <taxon>Dermatophilaceae</taxon>
        <taxon>Candidatus Phosphoribacter</taxon>
    </lineage>
</organism>
<dbReference type="Pfam" id="PF19320">
    <property type="entry name" value="GlfT2_domain3"/>
    <property type="match status" value="1"/>
</dbReference>
<reference evidence="7 9" key="1">
    <citation type="submission" date="2020-10" db="EMBL/GenBank/DDBJ databases">
        <title>Connecting structure to function with the recovery of over 1000 high-quality activated sludge metagenome-assembled genomes encoding full-length rRNA genes using long-read sequencing.</title>
        <authorList>
            <person name="Singleton C.M."/>
            <person name="Petriglieri F."/>
            <person name="Kristensen J.M."/>
            <person name="Kirkegaard R.H."/>
            <person name="Michaelsen T.Y."/>
            <person name="Andersen M.H."/>
            <person name="Karst S.M."/>
            <person name="Dueholm M.S."/>
            <person name="Nielsen P.H."/>
            <person name="Albertsen M."/>
        </authorList>
    </citation>
    <scope>NUCLEOTIDE SEQUENCE [LARGE SCALE GENOMIC DNA]</scope>
    <source>
        <strain evidence="7">Ega_18-Q3-R5-49_MAXAC.001</strain>
        <strain evidence="8">Ribe_18-Q3-R11-54_MAXAC.001</strain>
    </source>
</reference>
<name>A0A935IJK3_9MICO</name>
<dbReference type="Proteomes" id="UP000886632">
    <property type="component" value="Unassembled WGS sequence"/>
</dbReference>
<evidence type="ECO:0000256" key="1">
    <source>
        <dbReference type="ARBA" id="ARBA00004776"/>
    </source>
</evidence>
<sequence>MTGEPQWALASRVVFPVDHDEDLLPLYVEFGRRYPGVDDTHDEKVRTWGEAKASGTPASAGIEGRSDDVLSRTSFAIRPGQRVSFATYFNAFPASYWRRWTTAERVRLRVAVEGEATVLVYRSNARGSSIRLHRFTTGAPSANHPSERTEPTVVEVDLDLVPFVDGGWYWFDIVAGGQPAVLASAEWLIFGEPQREARLSIGVTTVNKPEYVRKIVAAIAGAHEVRQHLDKLYIVDQGTQAVQEQPGWDAAAEPLGTQLRVITQANLGGSGGFSRGMYETLTAGSSTFHMVLDDDVSIEPESIVRAVRFASFARRPTIVGAHMFDIHNPTALHSFGEEVDPVKWTFGAVRGVHEEHNLAFAGLRETPWLHRRVDVGYTGWWMCLIPVEVLREVGLSLPVFIKWDDAEHCMRARAAGFPTVSLPGSAVWHVSWNDKDDLIDWQAYYHQRNLLISCLLHTTAPQGGQAIRQSIQALIKNAYSMRYYANAVRLQGLRDLFRGPEHLHATIGETLPQLRALAADYADVRFRADPDAFPKPIGQRLGPPPRLPKRSMLAPWVAKTAIRHLRPTALGAQAAPQALVPQRYAVWWYLSQYDSAVVSKSDGTGAALYARQPETFRAQMAEGVRLHVQLYRQWDALAKAYQDAVAEITSPAAWARTFGLDDPA</sequence>
<proteinExistence type="inferred from homology"/>
<evidence type="ECO:0000259" key="6">
    <source>
        <dbReference type="Pfam" id="PF19320"/>
    </source>
</evidence>
<feature type="domain" description="Galactofuranosyltransferase GlfT2 N-terminal" evidence="5">
    <location>
        <begin position="69"/>
        <end position="188"/>
    </location>
</feature>
<comment type="similarity">
    <text evidence="2">Belongs to the glycosyltransferase 2 family.</text>
</comment>
<dbReference type="InterPro" id="IPR029044">
    <property type="entry name" value="Nucleotide-diphossugar_trans"/>
</dbReference>
<evidence type="ECO:0000256" key="2">
    <source>
        <dbReference type="ARBA" id="ARBA00006739"/>
    </source>
</evidence>
<dbReference type="Pfam" id="PF13641">
    <property type="entry name" value="Glyco_tranf_2_3"/>
    <property type="match status" value="1"/>
</dbReference>
<keyword evidence="3" id="KW-0328">Glycosyltransferase</keyword>
<dbReference type="PANTHER" id="PTHR43179:SF12">
    <property type="entry name" value="GALACTOFURANOSYLTRANSFERASE GLFT2"/>
    <property type="match status" value="1"/>
</dbReference>
<dbReference type="GO" id="GO:0016757">
    <property type="term" value="F:glycosyltransferase activity"/>
    <property type="evidence" value="ECO:0007669"/>
    <property type="project" value="UniProtKB-KW"/>
</dbReference>
<dbReference type="Pfam" id="PF17994">
    <property type="entry name" value="Glft2_N"/>
    <property type="match status" value="1"/>
</dbReference>
<gene>
    <name evidence="7" type="ORF">IPI13_08025</name>
    <name evidence="8" type="ORF">IPP00_04640</name>
</gene>
<accession>A0A935IJK3</accession>
<protein>
    <submittedName>
        <fullName evidence="7">Glycosyltransferase</fullName>
    </submittedName>
</protein>
<evidence type="ECO:0000313" key="7">
    <source>
        <dbReference type="EMBL" id="MBK7273107.1"/>
    </source>
</evidence>
<dbReference type="EMBL" id="JADJIB010000002">
    <property type="protein sequence ID" value="MBK7273107.1"/>
    <property type="molecule type" value="Genomic_DNA"/>
</dbReference>
<comment type="caution">
    <text evidence="7">The sequence shown here is derived from an EMBL/GenBank/DDBJ whole genome shotgun (WGS) entry which is preliminary data.</text>
</comment>
<evidence type="ECO:0000256" key="4">
    <source>
        <dbReference type="ARBA" id="ARBA00022679"/>
    </source>
</evidence>
<evidence type="ECO:0000313" key="9">
    <source>
        <dbReference type="Proteomes" id="UP000726105"/>
    </source>
</evidence>
<dbReference type="InterPro" id="IPR040492">
    <property type="entry name" value="GlfT2_N"/>
</dbReference>
<dbReference type="Gene3D" id="3.90.550.60">
    <property type="match status" value="1"/>
</dbReference>
<dbReference type="SUPFAM" id="SSF53448">
    <property type="entry name" value="Nucleotide-diphospho-sugar transferases"/>
    <property type="match status" value="1"/>
</dbReference>
<dbReference type="Proteomes" id="UP000726105">
    <property type="component" value="Unassembled WGS sequence"/>
</dbReference>
<evidence type="ECO:0000259" key="5">
    <source>
        <dbReference type="Pfam" id="PF17994"/>
    </source>
</evidence>
<evidence type="ECO:0000256" key="3">
    <source>
        <dbReference type="ARBA" id="ARBA00022676"/>
    </source>
</evidence>
<feature type="domain" description="Galactofuranosyltransferase-2 C-terminal" evidence="6">
    <location>
        <begin position="467"/>
        <end position="658"/>
    </location>
</feature>
<keyword evidence="4" id="KW-0808">Transferase</keyword>
<dbReference type="PANTHER" id="PTHR43179">
    <property type="entry name" value="RHAMNOSYLTRANSFERASE WBBL"/>
    <property type="match status" value="1"/>
</dbReference>
<comment type="pathway">
    <text evidence="1">Cell wall biogenesis; cell wall polysaccharide biosynthesis.</text>
</comment>
<dbReference type="EMBL" id="JADKGK010000010">
    <property type="protein sequence ID" value="MBL0003288.1"/>
    <property type="molecule type" value="Genomic_DNA"/>
</dbReference>
<evidence type="ECO:0000313" key="8">
    <source>
        <dbReference type="EMBL" id="MBL0003288.1"/>
    </source>
</evidence>